<feature type="binding site" evidence="1">
    <location>
        <begin position="238"/>
        <end position="245"/>
    </location>
    <ligand>
        <name>ATP</name>
        <dbReference type="ChEBI" id="CHEBI:30616"/>
    </ligand>
</feature>
<dbReference type="EC" id="2.7.7.-" evidence="1"/>
<keyword evidence="1" id="KW-0378">Hydrolase</keyword>
<dbReference type="InterPro" id="IPR027417">
    <property type="entry name" value="P-loop_NTPase"/>
</dbReference>
<dbReference type="CDD" id="cd01029">
    <property type="entry name" value="TOPRIM_primases"/>
    <property type="match status" value="1"/>
</dbReference>
<name>A0A6J5P180_9CAUD</name>
<dbReference type="HAMAP" id="MF_04154">
    <property type="entry name" value="Helic_Prim_T7"/>
    <property type="match status" value="1"/>
</dbReference>
<evidence type="ECO:0000256" key="1">
    <source>
        <dbReference type="HAMAP-Rule" id="MF_04154"/>
    </source>
</evidence>
<comment type="caution">
    <text evidence="1">Lacks conserved residue(s) required for the propagation of feature annotation.</text>
</comment>
<keyword evidence="1 4" id="KW-0347">Helicase</keyword>
<feature type="site" description="dTTP/dATP binding" evidence="1">
    <location>
        <position position="445"/>
    </location>
</feature>
<keyword evidence="1" id="KW-0067">ATP-binding</keyword>
<keyword evidence="1" id="KW-0808">Transferase</keyword>
<comment type="subunit">
    <text evidence="1">Homohexamer. Assembles as a hexamer onto linear or circular ssDNA in the presence of ATP or dTTP. Interacts (via C-terminus) with the viral DNA polymerase that is bound to DNA; this interaction is essential to initiate leading-strand DNA synthesis. The priming complex consists of 2 DNA polymerases and 1 helicase-primase hexamer that assemble on the DNA template. Interacts with the single-stranded DNA-binding protein. Part of the replicase complex that includes the DNA polymerase, the primase/helicase and the single-stranded DNA binding protein.</text>
</comment>
<dbReference type="GO" id="GO:0039693">
    <property type="term" value="P:viral DNA genome replication"/>
    <property type="evidence" value="ECO:0007669"/>
    <property type="project" value="UniProtKB-UniRule"/>
</dbReference>
<keyword evidence="1" id="KW-1194">Viral DNA replication</keyword>
<dbReference type="PANTHER" id="PTHR12873">
    <property type="entry name" value="T7-LIKE MITOCHONDRIAL DNA HELICASE"/>
    <property type="match status" value="1"/>
</dbReference>
<comment type="domain">
    <text evidence="1">The central core domain contains the primase activity. The C-terminus is responsible for the helicase activity.</text>
</comment>
<feature type="binding site" evidence="1">
    <location>
        <position position="86"/>
    </location>
    <ligand>
        <name>Mg(2+)</name>
        <dbReference type="ChEBI" id="CHEBI:18420"/>
        <label>1</label>
        <note>catalytic</note>
    </ligand>
</feature>
<sequence>MQFASGDYEALDKRAISEKTCRHFGYQVGNYQGKAAHIAPFYDEKGKLCGQKVRLPGKDFRVIGKVTDRLFGQNLWNSGKRVVITEGEVDALSYAEITDCKWPVVSVPNGASGAKKSLEASIEWLEGFDEIVLAFDNDQAGQEAAAECYPLFTPGKAKVATLSRHKDFNEALQADDRDAIMQAVWNAKVIRPDGIIEYEDIWEKLTEDRKVDTSSYPWDGLTKITRGIRKGELVVITAGTGIGKSALCREIAYDLTIKQGRRVGLMFLEENARRTALGMLGLHANTPLHLQDSFDAKTFEKEFDAVFGTKRFYIFDSFGSIEIDHLLNRIRFMAISCKCDYIFLDHLSIVLSGLDIQDERKAVDVAMTRLRTLVEQTGVGLIVVSHLRRMHSDESHETGAVPQLSQLRGSHGIAQLADMVLAARRNQQADPDKRNQTELYVLKNRFSGETGYACSLVFNPETYRITERHNASQGDVFNDEDDSL</sequence>
<comment type="catalytic activity">
    <reaction evidence="1">
        <text>ATP + H2O = ADP + phosphate + H(+)</text>
        <dbReference type="Rhea" id="RHEA:13065"/>
        <dbReference type="ChEBI" id="CHEBI:15377"/>
        <dbReference type="ChEBI" id="CHEBI:15378"/>
        <dbReference type="ChEBI" id="CHEBI:30616"/>
        <dbReference type="ChEBI" id="CHEBI:43474"/>
        <dbReference type="ChEBI" id="CHEBI:456216"/>
        <dbReference type="EC" id="3.6.4.12"/>
    </reaction>
</comment>
<feature type="domain" description="SF4 helicase" evidence="3">
    <location>
        <begin position="207"/>
        <end position="472"/>
    </location>
</feature>
<dbReference type="GO" id="GO:0005524">
    <property type="term" value="F:ATP binding"/>
    <property type="evidence" value="ECO:0007669"/>
    <property type="project" value="UniProtKB-UniRule"/>
</dbReference>
<gene>
    <name evidence="4" type="ORF">UFOVP730_37</name>
</gene>
<feature type="binding site" evidence="1">
    <location>
        <position position="167"/>
    </location>
    <ligand>
        <name>Mg(2+)</name>
        <dbReference type="ChEBI" id="CHEBI:18420"/>
        <label>2</label>
    </ligand>
</feature>
<dbReference type="GO" id="GO:0003697">
    <property type="term" value="F:single-stranded DNA binding"/>
    <property type="evidence" value="ECO:0007669"/>
    <property type="project" value="InterPro"/>
</dbReference>
<dbReference type="InterPro" id="IPR046394">
    <property type="entry name" value="Helic_Prim_T7"/>
</dbReference>
<keyword evidence="1" id="KW-0511">Multifunctional enzyme</keyword>
<dbReference type="InterPro" id="IPR027032">
    <property type="entry name" value="Twinkle-like"/>
</dbReference>
<dbReference type="EMBL" id="LR796716">
    <property type="protein sequence ID" value="CAB4161254.1"/>
    <property type="molecule type" value="Genomic_DNA"/>
</dbReference>
<keyword evidence="1" id="KW-0862">Zinc</keyword>
<keyword evidence="1" id="KW-0863">Zinc-finger</keyword>
<dbReference type="GO" id="GO:0008270">
    <property type="term" value="F:zinc ion binding"/>
    <property type="evidence" value="ECO:0007669"/>
    <property type="project" value="UniProtKB-KW"/>
</dbReference>
<feature type="region of interest" description="Binding to viral DNA polymerase" evidence="1">
    <location>
        <begin position="468"/>
        <end position="484"/>
    </location>
</feature>
<dbReference type="Pfam" id="PF21268">
    <property type="entry name" value="Helic-prim_T7_N"/>
    <property type="match status" value="1"/>
</dbReference>
<dbReference type="Pfam" id="PF13155">
    <property type="entry name" value="Toprim_2"/>
    <property type="match status" value="1"/>
</dbReference>
<reference evidence="4" key="1">
    <citation type="submission" date="2020-04" db="EMBL/GenBank/DDBJ databases">
        <authorList>
            <person name="Chiriac C."/>
            <person name="Salcher M."/>
            <person name="Ghai R."/>
            <person name="Kavagutti S V."/>
        </authorList>
    </citation>
    <scope>NUCLEOTIDE SEQUENCE</scope>
</reference>
<proteinExistence type="inferred from homology"/>
<dbReference type="SUPFAM" id="SSF56731">
    <property type="entry name" value="DNA primase core"/>
    <property type="match status" value="1"/>
</dbReference>
<dbReference type="InterPro" id="IPR048774">
    <property type="entry name" value="Helic-prim_T7_N"/>
</dbReference>
<dbReference type="InterPro" id="IPR006171">
    <property type="entry name" value="TOPRIM_dom"/>
</dbReference>
<keyword evidence="1" id="KW-0639">Primosome</keyword>
<dbReference type="CDD" id="cd19483">
    <property type="entry name" value="RecA-like_Gp4D_helicase"/>
    <property type="match status" value="1"/>
</dbReference>
<dbReference type="GO" id="GO:0003899">
    <property type="term" value="F:DNA-directed RNA polymerase activity"/>
    <property type="evidence" value="ECO:0007669"/>
    <property type="project" value="UniProtKB-UniRule"/>
</dbReference>
<dbReference type="Gene3D" id="3.40.50.300">
    <property type="entry name" value="P-loop containing nucleotide triphosphate hydrolases"/>
    <property type="match status" value="1"/>
</dbReference>
<dbReference type="PROSITE" id="PS51199">
    <property type="entry name" value="SF4_HELICASE"/>
    <property type="match status" value="1"/>
</dbReference>
<feature type="binding site" evidence="1">
    <location>
        <position position="136"/>
    </location>
    <ligand>
        <name>Mg(2+)</name>
        <dbReference type="ChEBI" id="CHEBI:18420"/>
        <label>1</label>
        <note>catalytic</note>
    </ligand>
</feature>
<feature type="domain" description="Toprim" evidence="2">
    <location>
        <begin position="80"/>
        <end position="167"/>
    </location>
</feature>
<keyword evidence="1" id="KW-0460">Magnesium</keyword>
<evidence type="ECO:0000259" key="3">
    <source>
        <dbReference type="PROSITE" id="PS51199"/>
    </source>
</evidence>
<evidence type="ECO:0000259" key="2">
    <source>
        <dbReference type="PROSITE" id="PS50880"/>
    </source>
</evidence>
<dbReference type="Gene3D" id="3.40.1360.10">
    <property type="match status" value="1"/>
</dbReference>
<dbReference type="InterPro" id="IPR034154">
    <property type="entry name" value="TOPRIM_DnaG/twinkle"/>
</dbReference>
<dbReference type="GO" id="GO:0006269">
    <property type="term" value="P:DNA replication, synthesis of primer"/>
    <property type="evidence" value="ECO:0007669"/>
    <property type="project" value="UniProtKB-KW"/>
</dbReference>
<keyword evidence="1" id="KW-0547">Nucleotide-binding</keyword>
<dbReference type="InterPro" id="IPR007694">
    <property type="entry name" value="DNA_helicase_DnaB-like_C"/>
</dbReference>
<comment type="cofactor">
    <cofactor evidence="1">
        <name>Mg(2+)</name>
        <dbReference type="ChEBI" id="CHEBI:18420"/>
    </cofactor>
    <text evidence="1">Binds 2 Mg(2+), one of which is catalytic.</text>
</comment>
<dbReference type="Pfam" id="PF03796">
    <property type="entry name" value="DnaB_C"/>
    <property type="match status" value="1"/>
</dbReference>
<organism evidence="4">
    <name type="scientific">uncultured Caudovirales phage</name>
    <dbReference type="NCBI Taxonomy" id="2100421"/>
    <lineage>
        <taxon>Viruses</taxon>
        <taxon>Duplodnaviria</taxon>
        <taxon>Heunggongvirae</taxon>
        <taxon>Uroviricota</taxon>
        <taxon>Caudoviricetes</taxon>
        <taxon>Peduoviridae</taxon>
        <taxon>Maltschvirus</taxon>
        <taxon>Maltschvirus maltsch</taxon>
    </lineage>
</organism>
<feature type="site" description="dTTP/dATP binding" evidence="1">
    <location>
        <position position="425"/>
    </location>
</feature>
<dbReference type="SMART" id="SM00493">
    <property type="entry name" value="TOPRIM"/>
    <property type="match status" value="1"/>
</dbReference>
<dbReference type="Gene3D" id="2.20.25.180">
    <property type="match status" value="1"/>
</dbReference>
<dbReference type="GO" id="GO:0016787">
    <property type="term" value="F:hydrolase activity"/>
    <property type="evidence" value="ECO:0007669"/>
    <property type="project" value="UniProtKB-KW"/>
</dbReference>
<keyword evidence="1" id="KW-0235">DNA replication</keyword>
<dbReference type="EC" id="3.6.4.12" evidence="1"/>
<evidence type="ECO:0000313" key="4">
    <source>
        <dbReference type="EMBL" id="CAB4161254.1"/>
    </source>
</evidence>
<keyword evidence="1" id="KW-0548">Nucleotidyltransferase</keyword>
<protein>
    <recommendedName>
        <fullName evidence="1">DNA helicase/primase</fullName>
        <ecNumber evidence="1">2.7.7.-</ecNumber>
        <ecNumber evidence="1">3.6.4.12</ecNumber>
    </recommendedName>
</protein>
<comment type="function">
    <text evidence="1">ATP-dependent DNA helicase and primase essential for viral DNA replication and recombination. The helicase moves 5' -&gt; 3' on the lagging strand template, unwinding the DNA duplex ahead of the leading strand polymerase at the replication fork and generating ssDNA for both leading and lagging strand synthesis. ATP or dTTP hydrolysis propels each helicase domain to translocate sequentially along DNA. Mediates strand transfer when a joint molecule is available and participates in recombinational DNA repair through its role in strand exchange. Primase activity synthesizes short RNA primers at the sequence 5'-GTC-3' on the lagging strand that the polymerase elongates using dNTPs and providing the primase is still present.</text>
</comment>
<feature type="site" description="dTTP/dATP binding" evidence="1">
    <location>
        <position position="386"/>
    </location>
</feature>
<dbReference type="SUPFAM" id="SSF52540">
    <property type="entry name" value="P-loop containing nucleoside triphosphate hydrolases"/>
    <property type="match status" value="1"/>
</dbReference>
<dbReference type="GO" id="GO:0043139">
    <property type="term" value="F:5'-3' DNA helicase activity"/>
    <property type="evidence" value="ECO:0007669"/>
    <property type="project" value="InterPro"/>
</dbReference>
<dbReference type="PANTHER" id="PTHR12873:SF0">
    <property type="entry name" value="TWINKLE MTDNA HELICASE"/>
    <property type="match status" value="1"/>
</dbReference>
<keyword evidence="1" id="KW-0479">Metal-binding</keyword>
<comment type="similarity">
    <text evidence="1">Belongs to the Teseptimavirus DNA helicase/primase family.</text>
</comment>
<accession>A0A6J5P180</accession>
<dbReference type="PROSITE" id="PS50880">
    <property type="entry name" value="TOPRIM"/>
    <property type="match status" value="1"/>
</dbReference>